<feature type="transmembrane region" description="Helical" evidence="6">
    <location>
        <begin position="74"/>
        <end position="96"/>
    </location>
</feature>
<reference evidence="8" key="2">
    <citation type="submission" date="2023-05" db="EMBL/GenBank/DDBJ databases">
        <authorList>
            <consortium name="Lawrence Berkeley National Laboratory"/>
            <person name="Steindorff A."/>
            <person name="Hensen N."/>
            <person name="Bonometti L."/>
            <person name="Westerberg I."/>
            <person name="Brannstrom I.O."/>
            <person name="Guillou S."/>
            <person name="Cros-Aarteil S."/>
            <person name="Calhoun S."/>
            <person name="Haridas S."/>
            <person name="Kuo A."/>
            <person name="Mondo S."/>
            <person name="Pangilinan J."/>
            <person name="Riley R."/>
            <person name="Labutti K."/>
            <person name="Andreopoulos B."/>
            <person name="Lipzen A."/>
            <person name="Chen C."/>
            <person name="Yanf M."/>
            <person name="Daum C."/>
            <person name="Ng V."/>
            <person name="Clum A."/>
            <person name="Ohm R."/>
            <person name="Martin F."/>
            <person name="Silar P."/>
            <person name="Natvig D."/>
            <person name="Lalanne C."/>
            <person name="Gautier V."/>
            <person name="Ament-Velasquez S.L."/>
            <person name="Kruys A."/>
            <person name="Hutchinson M.I."/>
            <person name="Powell A.J."/>
            <person name="Barry K."/>
            <person name="Miller A.N."/>
            <person name="Grigoriev I.V."/>
            <person name="Debuchy R."/>
            <person name="Gladieux P."/>
            <person name="Thoren M.H."/>
            <person name="Johannesson H."/>
        </authorList>
    </citation>
    <scope>NUCLEOTIDE SEQUENCE</scope>
    <source>
        <strain evidence="8">PSN293</strain>
    </source>
</reference>
<comment type="subcellular location">
    <subcellularLocation>
        <location evidence="1">Membrane</location>
        <topology evidence="1">Multi-pass membrane protein</topology>
    </subcellularLocation>
</comment>
<dbReference type="Proteomes" id="UP001301769">
    <property type="component" value="Unassembled WGS sequence"/>
</dbReference>
<accession>A0AAN6XZC8</accession>
<gene>
    <name evidence="8" type="ORF">QBC37DRAFT_450193</name>
</gene>
<dbReference type="GO" id="GO:0016020">
    <property type="term" value="C:membrane"/>
    <property type="evidence" value="ECO:0007669"/>
    <property type="project" value="UniProtKB-SubCell"/>
</dbReference>
<dbReference type="PANTHER" id="PTHR39608:SF1">
    <property type="entry name" value="INTEGRAL MEMBRANE PROTEIN (AFU_ORTHOLOGUE AFUA_5G08640)"/>
    <property type="match status" value="1"/>
</dbReference>
<evidence type="ECO:0000313" key="9">
    <source>
        <dbReference type="Proteomes" id="UP001301769"/>
    </source>
</evidence>
<evidence type="ECO:0000256" key="2">
    <source>
        <dbReference type="ARBA" id="ARBA00022692"/>
    </source>
</evidence>
<reference evidence="8" key="1">
    <citation type="journal article" date="2023" name="Mol. Phylogenet. Evol.">
        <title>Genome-scale phylogeny and comparative genomics of the fungal order Sordariales.</title>
        <authorList>
            <person name="Hensen N."/>
            <person name="Bonometti L."/>
            <person name="Westerberg I."/>
            <person name="Brannstrom I.O."/>
            <person name="Guillou S."/>
            <person name="Cros-Aarteil S."/>
            <person name="Calhoun S."/>
            <person name="Haridas S."/>
            <person name="Kuo A."/>
            <person name="Mondo S."/>
            <person name="Pangilinan J."/>
            <person name="Riley R."/>
            <person name="LaButti K."/>
            <person name="Andreopoulos B."/>
            <person name="Lipzen A."/>
            <person name="Chen C."/>
            <person name="Yan M."/>
            <person name="Daum C."/>
            <person name="Ng V."/>
            <person name="Clum A."/>
            <person name="Steindorff A."/>
            <person name="Ohm R.A."/>
            <person name="Martin F."/>
            <person name="Silar P."/>
            <person name="Natvig D.O."/>
            <person name="Lalanne C."/>
            <person name="Gautier V."/>
            <person name="Ament-Velasquez S.L."/>
            <person name="Kruys A."/>
            <person name="Hutchinson M.I."/>
            <person name="Powell A.J."/>
            <person name="Barry K."/>
            <person name="Miller A.N."/>
            <person name="Grigoriev I.V."/>
            <person name="Debuchy R."/>
            <person name="Gladieux P."/>
            <person name="Hiltunen Thoren M."/>
            <person name="Johannesson H."/>
        </authorList>
    </citation>
    <scope>NUCLEOTIDE SEQUENCE</scope>
    <source>
        <strain evidence="8">PSN293</strain>
    </source>
</reference>
<evidence type="ECO:0000256" key="4">
    <source>
        <dbReference type="ARBA" id="ARBA00023136"/>
    </source>
</evidence>
<evidence type="ECO:0000313" key="8">
    <source>
        <dbReference type="EMBL" id="KAK4209504.1"/>
    </source>
</evidence>
<keyword evidence="3 6" id="KW-1133">Transmembrane helix</keyword>
<feature type="compositionally biased region" description="Polar residues" evidence="5">
    <location>
        <begin position="201"/>
        <end position="210"/>
    </location>
</feature>
<evidence type="ECO:0000259" key="7">
    <source>
        <dbReference type="Pfam" id="PF01284"/>
    </source>
</evidence>
<dbReference type="PANTHER" id="PTHR39608">
    <property type="entry name" value="INTEGRAL MEMBRANE PROTEIN (AFU_ORTHOLOGUE AFUA_5G08640)"/>
    <property type="match status" value="1"/>
</dbReference>
<keyword evidence="4 6" id="KW-0472">Membrane</keyword>
<evidence type="ECO:0000256" key="6">
    <source>
        <dbReference type="SAM" id="Phobius"/>
    </source>
</evidence>
<feature type="domain" description="MARVEL" evidence="7">
    <location>
        <begin position="12"/>
        <end position="156"/>
    </location>
</feature>
<feature type="transmembrane region" description="Helical" evidence="6">
    <location>
        <begin position="46"/>
        <end position="67"/>
    </location>
</feature>
<keyword evidence="2 6" id="KW-0812">Transmembrane</keyword>
<feature type="region of interest" description="Disordered" evidence="5">
    <location>
        <begin position="186"/>
        <end position="210"/>
    </location>
</feature>
<dbReference type="EMBL" id="MU858203">
    <property type="protein sequence ID" value="KAK4209504.1"/>
    <property type="molecule type" value="Genomic_DNA"/>
</dbReference>
<feature type="transmembrane region" description="Helical" evidence="6">
    <location>
        <begin position="12"/>
        <end position="34"/>
    </location>
</feature>
<evidence type="ECO:0000256" key="5">
    <source>
        <dbReference type="SAM" id="MobiDB-lite"/>
    </source>
</evidence>
<proteinExistence type="predicted"/>
<evidence type="ECO:0000256" key="1">
    <source>
        <dbReference type="ARBA" id="ARBA00004141"/>
    </source>
</evidence>
<dbReference type="Pfam" id="PF01284">
    <property type="entry name" value="MARVEL"/>
    <property type="match status" value="1"/>
</dbReference>
<dbReference type="InterPro" id="IPR008253">
    <property type="entry name" value="Marvel"/>
</dbReference>
<dbReference type="AlphaFoldDB" id="A0AAN6XZC8"/>
<sequence>MPTKGGASRGLSVFLRLGELACGAVVLGIIGRLLDLVDEAGSSPNARLIYTVVVASLTIIFSLFFILPLAYSFWAFPIDLFMFAAWLAAFCLLETLTGTDTCDSWWYDSYWGYYWGRWYRVGPVGINVNWSGCSAWRTALAFTFVAMFTYLMSFCLGLYWISAYGRVKDKGRRLWRNGVVDPLRSSPPDVVAAPQAAGTKTGPTNTTAPV</sequence>
<feature type="transmembrane region" description="Helical" evidence="6">
    <location>
        <begin position="139"/>
        <end position="161"/>
    </location>
</feature>
<name>A0AAN6XZC8_9PEZI</name>
<evidence type="ECO:0000256" key="3">
    <source>
        <dbReference type="ARBA" id="ARBA00022989"/>
    </source>
</evidence>
<keyword evidence="9" id="KW-1185">Reference proteome</keyword>
<comment type="caution">
    <text evidence="8">The sequence shown here is derived from an EMBL/GenBank/DDBJ whole genome shotgun (WGS) entry which is preliminary data.</text>
</comment>
<organism evidence="8 9">
    <name type="scientific">Rhypophila decipiens</name>
    <dbReference type="NCBI Taxonomy" id="261697"/>
    <lineage>
        <taxon>Eukaryota</taxon>
        <taxon>Fungi</taxon>
        <taxon>Dikarya</taxon>
        <taxon>Ascomycota</taxon>
        <taxon>Pezizomycotina</taxon>
        <taxon>Sordariomycetes</taxon>
        <taxon>Sordariomycetidae</taxon>
        <taxon>Sordariales</taxon>
        <taxon>Naviculisporaceae</taxon>
        <taxon>Rhypophila</taxon>
    </lineage>
</organism>
<protein>
    <recommendedName>
        <fullName evidence="7">MARVEL domain-containing protein</fullName>
    </recommendedName>
</protein>